<dbReference type="EMBL" id="JAKIXB020000010">
    <property type="protein sequence ID" value="KAL1604633.1"/>
    <property type="molecule type" value="Genomic_DNA"/>
</dbReference>
<organism evidence="1 2">
    <name type="scientific">Nothophoma quercina</name>
    <dbReference type="NCBI Taxonomy" id="749835"/>
    <lineage>
        <taxon>Eukaryota</taxon>
        <taxon>Fungi</taxon>
        <taxon>Dikarya</taxon>
        <taxon>Ascomycota</taxon>
        <taxon>Pezizomycotina</taxon>
        <taxon>Dothideomycetes</taxon>
        <taxon>Pleosporomycetidae</taxon>
        <taxon>Pleosporales</taxon>
        <taxon>Pleosporineae</taxon>
        <taxon>Didymellaceae</taxon>
        <taxon>Nothophoma</taxon>
    </lineage>
</organism>
<comment type="caution">
    <text evidence="1">The sequence shown here is derived from an EMBL/GenBank/DDBJ whole genome shotgun (WGS) entry which is preliminary data.</text>
</comment>
<proteinExistence type="predicted"/>
<protein>
    <submittedName>
        <fullName evidence="1">Uncharacterized protein</fullName>
    </submittedName>
</protein>
<sequence>MAWLSPDRSTFMTPEQQDSRVRLLEEIKNSYITLRSEGEEEGRRVRLCETVIAGLDSYLDENVQYLPLLSLSVPSDKQLKQILSLFGVTVEKDIHFLLYCLRSLQRQSSQDMEVLSYIYEQIQFRFDELEDFVR</sequence>
<accession>A0ABR3RKE6</accession>
<gene>
    <name evidence="1" type="ORF">SLS59_003828</name>
</gene>
<name>A0ABR3RKE6_9PLEO</name>
<dbReference type="Proteomes" id="UP001521222">
    <property type="component" value="Unassembled WGS sequence"/>
</dbReference>
<evidence type="ECO:0000313" key="1">
    <source>
        <dbReference type="EMBL" id="KAL1604633.1"/>
    </source>
</evidence>
<evidence type="ECO:0000313" key="2">
    <source>
        <dbReference type="Proteomes" id="UP001521222"/>
    </source>
</evidence>
<keyword evidence="2" id="KW-1185">Reference proteome</keyword>
<reference evidence="1 2" key="1">
    <citation type="submission" date="2024-02" db="EMBL/GenBank/DDBJ databases">
        <title>De novo assembly and annotation of 12 fungi associated with fruit tree decline syndrome in Ontario, Canada.</title>
        <authorList>
            <person name="Sulman M."/>
            <person name="Ellouze W."/>
            <person name="Ilyukhin E."/>
        </authorList>
    </citation>
    <scope>NUCLEOTIDE SEQUENCE [LARGE SCALE GENOMIC DNA]</scope>
    <source>
        <strain evidence="1 2">M97-236</strain>
    </source>
</reference>